<name>A0A4P7XJX7_9ALTE</name>
<protein>
    <submittedName>
        <fullName evidence="1">Uncharacterized protein</fullName>
    </submittedName>
</protein>
<dbReference type="OrthoDB" id="6241322at2"/>
<keyword evidence="2" id="KW-1185">Reference proteome</keyword>
<dbReference type="Proteomes" id="UP000298049">
    <property type="component" value="Chromosome"/>
</dbReference>
<accession>A0A4P7XJX7</accession>
<reference evidence="1 2" key="1">
    <citation type="submission" date="2018-07" db="EMBL/GenBank/DDBJ databases">
        <title>Marsedoiliclastica nanhaica gen. nov. sp. nov., a novel marine hydrocarbonoclastic bacterium isolated from an in-situ enriched hydrocarbon-degrading consortium in deep-sea sediment.</title>
        <authorList>
            <person name="Dong C."/>
            <person name="Ma T."/>
            <person name="Liu R."/>
            <person name="Shao Z."/>
        </authorList>
    </citation>
    <scope>NUCLEOTIDE SEQUENCE [LARGE SCALE GENOMIC DNA]</scope>
    <source>
        <strain evidence="2">soil36-7</strain>
    </source>
</reference>
<proteinExistence type="predicted"/>
<organism evidence="1 2">
    <name type="scientific">Hydrocarboniclastica marina</name>
    <dbReference type="NCBI Taxonomy" id="2259620"/>
    <lineage>
        <taxon>Bacteria</taxon>
        <taxon>Pseudomonadati</taxon>
        <taxon>Pseudomonadota</taxon>
        <taxon>Gammaproteobacteria</taxon>
        <taxon>Alteromonadales</taxon>
        <taxon>Alteromonadaceae</taxon>
        <taxon>Hydrocarboniclastica</taxon>
    </lineage>
</organism>
<evidence type="ECO:0000313" key="1">
    <source>
        <dbReference type="EMBL" id="QCF27411.1"/>
    </source>
</evidence>
<dbReference type="AlphaFoldDB" id="A0A4P7XJX7"/>
<dbReference type="KEGG" id="hmi:soil367_16580"/>
<dbReference type="EMBL" id="CP031093">
    <property type="protein sequence ID" value="QCF27411.1"/>
    <property type="molecule type" value="Genomic_DNA"/>
</dbReference>
<dbReference type="RefSeq" id="WP_136550123.1">
    <property type="nucleotide sequence ID" value="NZ_CP031093.1"/>
</dbReference>
<gene>
    <name evidence="1" type="ORF">soil367_16580</name>
</gene>
<sequence length="97" mass="10781">MSTKLALLPYAAPARYSRDERLRITRLAGALRLALNIHPGNGLVMVLGHGGEKNNLEALETWVQRSLEAQALPPNRASLQPLLAQLETYLTHWEADK</sequence>
<evidence type="ECO:0000313" key="2">
    <source>
        <dbReference type="Proteomes" id="UP000298049"/>
    </source>
</evidence>